<organism evidence="5 6">
    <name type="scientific">Eiseniibacteriota bacterium</name>
    <dbReference type="NCBI Taxonomy" id="2212470"/>
    <lineage>
        <taxon>Bacteria</taxon>
        <taxon>Candidatus Eiseniibacteriota</taxon>
    </lineage>
</organism>
<keyword evidence="4" id="KW-0574">Periplasm</keyword>
<dbReference type="PANTHER" id="PTHR36842">
    <property type="entry name" value="PROTEIN TOLB HOMOLOG"/>
    <property type="match status" value="1"/>
</dbReference>
<dbReference type="GO" id="GO:0042597">
    <property type="term" value="C:periplasmic space"/>
    <property type="evidence" value="ECO:0007669"/>
    <property type="project" value="UniProtKB-SubCell"/>
</dbReference>
<dbReference type="Pfam" id="PF07676">
    <property type="entry name" value="PD40"/>
    <property type="match status" value="5"/>
</dbReference>
<protein>
    <submittedName>
        <fullName evidence="5">Tol-Pal system beta propeller repeat protein TolB</fullName>
    </submittedName>
</protein>
<sequence>MDSNSPSRPRGAPTRTAALRPRAVLVLGVAAFLLTGTLLSARLLRAQTQVRIGVQARGTMKSPLLLARFRGYGPVGQAPNQGRAVARNDFELSGVFTVADVEPMEGKPAADPSLAGTVRVEGGVDVGGGGGFLQFHGQAIDVGTGDVALDRTYPFTEGTLRQTMHVFADDVLEALTGERGIAETKIAYVKQDGRVKEIWVMDYDGENRRQVTHDNSLALSPVWAPWGSELAFTTFRRGNPDLYLFDLTKGASYPFSTRPGLNTAPSYSPDGKWIACTLSRDGNAEIYLISRDAQTAKRLTRNAVIDTSPSFSPTGREIVFTSNRTGSPQVFVMDVDGLNQRLVTIEGSYNDSPQWSPKGDKICYAARHDGIFDVIVMDANGANPIQVTSNAGHNENPHWSPDGRKIVFSSSREGKRQIFMMNADGSDILRLTNEGESFNPSWGPRPKARIATRS</sequence>
<evidence type="ECO:0000313" key="5">
    <source>
        <dbReference type="EMBL" id="TMQ58261.1"/>
    </source>
</evidence>
<dbReference type="InterPro" id="IPR014167">
    <property type="entry name" value="Tol-Pal_TolB"/>
</dbReference>
<dbReference type="InterPro" id="IPR011659">
    <property type="entry name" value="WD40"/>
</dbReference>
<dbReference type="Proteomes" id="UP000316852">
    <property type="component" value="Unassembled WGS sequence"/>
</dbReference>
<dbReference type="NCBIfam" id="TIGR02800">
    <property type="entry name" value="propeller_TolB"/>
    <property type="match status" value="1"/>
</dbReference>
<dbReference type="InterPro" id="IPR011042">
    <property type="entry name" value="6-blade_b-propeller_TolB-like"/>
</dbReference>
<dbReference type="SUPFAM" id="SSF69304">
    <property type="entry name" value="Tricorn protease N-terminal domain"/>
    <property type="match status" value="1"/>
</dbReference>
<name>A0A538T3P8_UNCEI</name>
<evidence type="ECO:0000256" key="3">
    <source>
        <dbReference type="ARBA" id="ARBA00022729"/>
    </source>
</evidence>
<accession>A0A538T3P8</accession>
<dbReference type="SUPFAM" id="SSF52964">
    <property type="entry name" value="TolB, N-terminal domain"/>
    <property type="match status" value="1"/>
</dbReference>
<dbReference type="AlphaFoldDB" id="A0A538T3P8"/>
<comment type="similarity">
    <text evidence="2">Belongs to the TolB family.</text>
</comment>
<dbReference type="Gene3D" id="3.40.50.10070">
    <property type="entry name" value="TolB, N-terminal domain"/>
    <property type="match status" value="1"/>
</dbReference>
<dbReference type="PANTHER" id="PTHR36842:SF1">
    <property type="entry name" value="PROTEIN TOLB"/>
    <property type="match status" value="1"/>
</dbReference>
<gene>
    <name evidence="5" type="primary">tolB</name>
    <name evidence="5" type="ORF">E6K76_08340</name>
</gene>
<keyword evidence="3" id="KW-0732">Signal</keyword>
<comment type="caution">
    <text evidence="5">The sequence shown here is derived from an EMBL/GenBank/DDBJ whole genome shotgun (WGS) entry which is preliminary data.</text>
</comment>
<evidence type="ECO:0000313" key="6">
    <source>
        <dbReference type="Proteomes" id="UP000316852"/>
    </source>
</evidence>
<comment type="subcellular location">
    <subcellularLocation>
        <location evidence="1">Periplasm</location>
    </subcellularLocation>
</comment>
<proteinExistence type="inferred from homology"/>
<evidence type="ECO:0000256" key="4">
    <source>
        <dbReference type="ARBA" id="ARBA00022764"/>
    </source>
</evidence>
<reference evidence="5 6" key="1">
    <citation type="journal article" date="2019" name="Nat. Microbiol.">
        <title>Mediterranean grassland soil C-N compound turnover is dependent on rainfall and depth, and is mediated by genomically divergent microorganisms.</title>
        <authorList>
            <person name="Diamond S."/>
            <person name="Andeer P.F."/>
            <person name="Li Z."/>
            <person name="Crits-Christoph A."/>
            <person name="Burstein D."/>
            <person name="Anantharaman K."/>
            <person name="Lane K.R."/>
            <person name="Thomas B.C."/>
            <person name="Pan C."/>
            <person name="Northen T.R."/>
            <person name="Banfield J.F."/>
        </authorList>
    </citation>
    <scope>NUCLEOTIDE SEQUENCE [LARGE SCALE GENOMIC DNA]</scope>
    <source>
        <strain evidence="5">WS_6</strain>
    </source>
</reference>
<dbReference type="EMBL" id="VBOW01000038">
    <property type="protein sequence ID" value="TMQ58261.1"/>
    <property type="molecule type" value="Genomic_DNA"/>
</dbReference>
<dbReference type="GO" id="GO:0017038">
    <property type="term" value="P:protein import"/>
    <property type="evidence" value="ECO:0007669"/>
    <property type="project" value="InterPro"/>
</dbReference>
<evidence type="ECO:0000256" key="2">
    <source>
        <dbReference type="ARBA" id="ARBA00009820"/>
    </source>
</evidence>
<dbReference type="Gene3D" id="2.120.10.30">
    <property type="entry name" value="TolB, C-terminal domain"/>
    <property type="match status" value="2"/>
</dbReference>
<evidence type="ECO:0000256" key="1">
    <source>
        <dbReference type="ARBA" id="ARBA00004418"/>
    </source>
</evidence>